<dbReference type="InterPro" id="IPR036117">
    <property type="entry name" value="DhaL_dom_sf"/>
</dbReference>
<dbReference type="Gene3D" id="3.40.50.10440">
    <property type="entry name" value="Dihydroxyacetone kinase, domain 1"/>
    <property type="match status" value="1"/>
</dbReference>
<keyword evidence="6" id="KW-0808">Transferase</keyword>
<dbReference type="Proteomes" id="UP001378592">
    <property type="component" value="Unassembled WGS sequence"/>
</dbReference>
<dbReference type="Gene3D" id="3.30.1180.20">
    <property type="entry name" value="Dihydroxyacetone kinase, domain 2"/>
    <property type="match status" value="1"/>
</dbReference>
<evidence type="ECO:0000256" key="16">
    <source>
        <dbReference type="ARBA" id="ARBA00048898"/>
    </source>
</evidence>
<comment type="subunit">
    <text evidence="13">Homodimer. Interacts with IFIH1 (via the CARD domains), the interaction is inhibited by viral infection.</text>
</comment>
<evidence type="ECO:0000256" key="9">
    <source>
        <dbReference type="ARBA" id="ARBA00022840"/>
    </source>
</evidence>
<feature type="domain" description="DhaK" evidence="18">
    <location>
        <begin position="25"/>
        <end position="356"/>
    </location>
</feature>
<organism evidence="19 20">
    <name type="scientific">Gryllus longicercus</name>
    <dbReference type="NCBI Taxonomy" id="2509291"/>
    <lineage>
        <taxon>Eukaryota</taxon>
        <taxon>Metazoa</taxon>
        <taxon>Ecdysozoa</taxon>
        <taxon>Arthropoda</taxon>
        <taxon>Hexapoda</taxon>
        <taxon>Insecta</taxon>
        <taxon>Pterygota</taxon>
        <taxon>Neoptera</taxon>
        <taxon>Polyneoptera</taxon>
        <taxon>Orthoptera</taxon>
        <taxon>Ensifera</taxon>
        <taxon>Gryllidea</taxon>
        <taxon>Grylloidea</taxon>
        <taxon>Gryllidae</taxon>
        <taxon>Gryllinae</taxon>
        <taxon>Gryllus</taxon>
    </lineage>
</organism>
<evidence type="ECO:0000256" key="5">
    <source>
        <dbReference type="ARBA" id="ARBA00018932"/>
    </source>
</evidence>
<comment type="catalytic activity">
    <reaction evidence="16">
        <text>dihydroxyacetone + ATP = dihydroxyacetone phosphate + ADP + H(+)</text>
        <dbReference type="Rhea" id="RHEA:15773"/>
        <dbReference type="ChEBI" id="CHEBI:15378"/>
        <dbReference type="ChEBI" id="CHEBI:16016"/>
        <dbReference type="ChEBI" id="CHEBI:30616"/>
        <dbReference type="ChEBI" id="CHEBI:57642"/>
        <dbReference type="ChEBI" id="CHEBI:456216"/>
        <dbReference type="EC" id="2.7.1.29"/>
    </reaction>
</comment>
<dbReference type="SUPFAM" id="SSF101473">
    <property type="entry name" value="DhaL-like"/>
    <property type="match status" value="1"/>
</dbReference>
<dbReference type="InterPro" id="IPR004006">
    <property type="entry name" value="DhaK_dom"/>
</dbReference>
<evidence type="ECO:0000256" key="12">
    <source>
        <dbReference type="ARBA" id="ARBA00045490"/>
    </source>
</evidence>
<dbReference type="PROSITE" id="PS51480">
    <property type="entry name" value="DHAL"/>
    <property type="match status" value="1"/>
</dbReference>
<evidence type="ECO:0000259" key="18">
    <source>
        <dbReference type="PROSITE" id="PS51481"/>
    </source>
</evidence>
<comment type="similarity">
    <text evidence="1">Belongs to the dihydroxyacetone kinase (DAK) family.</text>
</comment>
<dbReference type="GO" id="GO:0034012">
    <property type="term" value="F:FAD-AMP lyase (cyclizing) activity"/>
    <property type="evidence" value="ECO:0007669"/>
    <property type="project" value="UniProtKB-EC"/>
</dbReference>
<dbReference type="GO" id="GO:0050354">
    <property type="term" value="F:triokinase activity"/>
    <property type="evidence" value="ECO:0007669"/>
    <property type="project" value="UniProtKB-EC"/>
</dbReference>
<dbReference type="Pfam" id="PF02734">
    <property type="entry name" value="Dak2"/>
    <property type="match status" value="1"/>
</dbReference>
<sequence>MAVSPSAVDPVINVVNSKPKKLVNDMQQAVDDALAGIAMANKGLVLLENKRVIMRRDHSELKGKVKLLAGGASGHEPADSGFVGPGMLTAAVLGDIFISPSASTVLSALRELGSGHQDGVLLIVRNYTGDRLNFGVAMERARNEGIYVKMLVVGEDCALPETGKVEGRRGLAGTILIHKMAGAMAEEGQTLEEIFTRCSDISMSDMATISIGLSPPSYPEGLQKNVGLKDDELELGLGIHGEPGVHRVPLGTAAEVVHIMLEHMINPASKTHIELPSDIPLVVLINNMGGSSKFEENIFAMETLKQLLRQGYSVPRAYSGTFLTSLEMAGFSITLLKVVSQEILKYLDAPTGAPGWPRTLCASLINEQSDSGEDDLPLYISGWSPHAEEEQERKVLLQTGPQITDKSAHIILQILNFTCDALISCEKQLNLYDQDSGDGDCGTVIRRGAEGIKAAIKTGRLPALRPYALLESLSNIIEQSMGGTASALYSIFFAAAAKPFQKLDESTEVNAHHWLQALEAGTRAVMRYGRAAKGDRTMVDPLVAAITAMSDHLSMKPEEDKQALAKATSAARSAAEATKHMQPMLNKRSLALLEKPIEPDPGAHAVFLWFHAINESVKLLL</sequence>
<evidence type="ECO:0000256" key="13">
    <source>
        <dbReference type="ARBA" id="ARBA00046681"/>
    </source>
</evidence>
<dbReference type="EC" id="2.7.1.28" evidence="3"/>
<evidence type="ECO:0000256" key="15">
    <source>
        <dbReference type="ARBA" id="ARBA00048526"/>
    </source>
</evidence>
<comment type="caution">
    <text evidence="19">The sequence shown here is derived from an EMBL/GenBank/DDBJ whole genome shotgun (WGS) entry which is preliminary data.</text>
</comment>
<evidence type="ECO:0000313" key="19">
    <source>
        <dbReference type="EMBL" id="KAK7868144.1"/>
    </source>
</evidence>
<comment type="catalytic activity">
    <reaction evidence="15">
        <text>FAD = riboflavin cyclic-4',5'-phosphate + AMP + H(+)</text>
        <dbReference type="Rhea" id="RHEA:13729"/>
        <dbReference type="ChEBI" id="CHEBI:15378"/>
        <dbReference type="ChEBI" id="CHEBI:57692"/>
        <dbReference type="ChEBI" id="CHEBI:76202"/>
        <dbReference type="ChEBI" id="CHEBI:456215"/>
        <dbReference type="EC" id="4.6.1.15"/>
    </reaction>
</comment>
<dbReference type="SUPFAM" id="SSF82549">
    <property type="entry name" value="DAK1/DegV-like"/>
    <property type="match status" value="1"/>
</dbReference>
<dbReference type="PANTHER" id="PTHR28629">
    <property type="entry name" value="TRIOKINASE/FMN CYCLASE"/>
    <property type="match status" value="1"/>
</dbReference>
<reference evidence="19 20" key="1">
    <citation type="submission" date="2024-03" db="EMBL/GenBank/DDBJ databases">
        <title>The genome assembly and annotation of the cricket Gryllus longicercus Weissman &amp; Gray.</title>
        <authorList>
            <person name="Szrajer S."/>
            <person name="Gray D."/>
            <person name="Ylla G."/>
        </authorList>
    </citation>
    <scope>NUCLEOTIDE SEQUENCE [LARGE SCALE GENOMIC DNA]</scope>
    <source>
        <strain evidence="19">DAG 2021-001</strain>
        <tissue evidence="19">Whole body minus gut</tissue>
    </source>
</reference>
<evidence type="ECO:0000256" key="10">
    <source>
        <dbReference type="ARBA" id="ARBA00023285"/>
    </source>
</evidence>
<evidence type="ECO:0000256" key="8">
    <source>
        <dbReference type="ARBA" id="ARBA00022777"/>
    </source>
</evidence>
<evidence type="ECO:0000256" key="14">
    <source>
        <dbReference type="ARBA" id="ARBA00047974"/>
    </source>
</evidence>
<dbReference type="GO" id="GO:0005829">
    <property type="term" value="C:cytosol"/>
    <property type="evidence" value="ECO:0007669"/>
    <property type="project" value="TreeGrafter"/>
</dbReference>
<accession>A0AAN9VN28</accession>
<dbReference type="PANTHER" id="PTHR28629:SF4">
    <property type="entry name" value="TRIOKINASE_FMN CYCLASE"/>
    <property type="match status" value="1"/>
</dbReference>
<evidence type="ECO:0000256" key="1">
    <source>
        <dbReference type="ARBA" id="ARBA00008757"/>
    </source>
</evidence>
<dbReference type="FunFam" id="1.25.40.340:FF:000002">
    <property type="entry name" value="Dihydroxyacetone kinase, L subunit"/>
    <property type="match status" value="1"/>
</dbReference>
<dbReference type="FunFam" id="3.40.50.10440:FF:000001">
    <property type="entry name" value="Dihydroxyacetone kinase, DhaK subunit"/>
    <property type="match status" value="1"/>
</dbReference>
<keyword evidence="20" id="KW-1185">Reference proteome</keyword>
<evidence type="ECO:0000256" key="3">
    <source>
        <dbReference type="ARBA" id="ARBA00012110"/>
    </source>
</evidence>
<dbReference type="GO" id="GO:0019563">
    <property type="term" value="P:glycerol catabolic process"/>
    <property type="evidence" value="ECO:0007669"/>
    <property type="project" value="TreeGrafter"/>
</dbReference>
<evidence type="ECO:0000259" key="17">
    <source>
        <dbReference type="PROSITE" id="PS51480"/>
    </source>
</evidence>
<evidence type="ECO:0000256" key="2">
    <source>
        <dbReference type="ARBA" id="ARBA00012107"/>
    </source>
</evidence>
<feature type="domain" description="DhaL" evidence="17">
    <location>
        <begin position="409"/>
        <end position="615"/>
    </location>
</feature>
<evidence type="ECO:0000256" key="4">
    <source>
        <dbReference type="ARBA" id="ARBA00012578"/>
    </source>
</evidence>
<keyword evidence="10" id="KW-0170">Cobalt</keyword>
<dbReference type="InterPro" id="IPR004007">
    <property type="entry name" value="DhaL_dom"/>
</dbReference>
<keyword evidence="8" id="KW-0418">Kinase</keyword>
<evidence type="ECO:0000256" key="7">
    <source>
        <dbReference type="ARBA" id="ARBA00022741"/>
    </source>
</evidence>
<evidence type="ECO:0000256" key="11">
    <source>
        <dbReference type="ARBA" id="ARBA00032426"/>
    </source>
</evidence>
<dbReference type="FunFam" id="3.30.1180.20:FF:000001">
    <property type="entry name" value="Dihydroxyacetone kinase 1"/>
    <property type="match status" value="1"/>
</dbReference>
<dbReference type="EC" id="4.6.1.15" evidence="4"/>
<dbReference type="EC" id="2.7.1.29" evidence="2"/>
<dbReference type="Pfam" id="PF02733">
    <property type="entry name" value="Dak1"/>
    <property type="match status" value="1"/>
</dbReference>
<comment type="catalytic activity">
    <reaction evidence="14">
        <text>D-glyceraldehyde + ATP = D-glyceraldehyde 3-phosphate + ADP + H(+)</text>
        <dbReference type="Rhea" id="RHEA:13941"/>
        <dbReference type="ChEBI" id="CHEBI:15378"/>
        <dbReference type="ChEBI" id="CHEBI:17378"/>
        <dbReference type="ChEBI" id="CHEBI:30616"/>
        <dbReference type="ChEBI" id="CHEBI:59776"/>
        <dbReference type="ChEBI" id="CHEBI:456216"/>
        <dbReference type="EC" id="2.7.1.28"/>
    </reaction>
</comment>
<dbReference type="GO" id="GO:0004371">
    <property type="term" value="F:glycerone kinase activity"/>
    <property type="evidence" value="ECO:0007669"/>
    <property type="project" value="UniProtKB-EC"/>
</dbReference>
<dbReference type="AlphaFoldDB" id="A0AAN9VN28"/>
<keyword evidence="9" id="KW-0067">ATP-binding</keyword>
<keyword evidence="7" id="KW-0547">Nucleotide-binding</keyword>
<evidence type="ECO:0000313" key="20">
    <source>
        <dbReference type="Proteomes" id="UP001378592"/>
    </source>
</evidence>
<comment type="function">
    <text evidence="12">Catalyzes both the phosphorylation of dihydroxyacetone and of glyceraldehyde, and the splitting of ribonucleoside diphosphate-X compounds among which FAD is the best substrate. Represses IFIH1-mediated cellular antiviral response.</text>
</comment>
<dbReference type="PROSITE" id="PS51481">
    <property type="entry name" value="DHAK"/>
    <property type="match status" value="1"/>
</dbReference>
<dbReference type="InterPro" id="IPR050861">
    <property type="entry name" value="Dihydroxyacetone_Kinase"/>
</dbReference>
<dbReference type="GO" id="GO:0005524">
    <property type="term" value="F:ATP binding"/>
    <property type="evidence" value="ECO:0007669"/>
    <property type="project" value="UniProtKB-KW"/>
</dbReference>
<proteinExistence type="inferred from homology"/>
<dbReference type="EMBL" id="JAZDUA010000099">
    <property type="protein sequence ID" value="KAK7868144.1"/>
    <property type="molecule type" value="Genomic_DNA"/>
</dbReference>
<dbReference type="Gene3D" id="1.25.40.340">
    <property type="match status" value="1"/>
</dbReference>
<protein>
    <recommendedName>
        <fullName evidence="5">Triokinase/FMN cyclase</fullName>
        <ecNumber evidence="3">2.7.1.28</ecNumber>
        <ecNumber evidence="2">2.7.1.29</ecNumber>
        <ecNumber evidence="4">4.6.1.15</ecNumber>
    </recommendedName>
    <alternativeName>
        <fullName evidence="11">Bifunctional ATP-dependent dihydroxyacetone kinase/FAD-AMP lyase (cyclizing)</fullName>
    </alternativeName>
</protein>
<gene>
    <name evidence="19" type="ORF">R5R35_003020</name>
</gene>
<name>A0AAN9VN28_9ORTH</name>
<dbReference type="SMART" id="SM01120">
    <property type="entry name" value="Dak2"/>
    <property type="match status" value="1"/>
</dbReference>
<evidence type="ECO:0000256" key="6">
    <source>
        <dbReference type="ARBA" id="ARBA00022679"/>
    </source>
</evidence>